<dbReference type="SUPFAM" id="SSF50129">
    <property type="entry name" value="GroES-like"/>
    <property type="match status" value="1"/>
</dbReference>
<reference evidence="13" key="1">
    <citation type="submission" date="2021-03" db="EMBL/GenBank/DDBJ databases">
        <authorList>
            <person name="Tagirdzhanova G."/>
        </authorList>
    </citation>
    <scope>NUCLEOTIDE SEQUENCE</scope>
</reference>
<keyword evidence="6 11" id="KW-0862">Zinc</keyword>
<proteinExistence type="inferred from homology"/>
<dbReference type="GO" id="GO:0008270">
    <property type="term" value="F:zinc ion binding"/>
    <property type="evidence" value="ECO:0007669"/>
    <property type="project" value="InterPro"/>
</dbReference>
<keyword evidence="7" id="KW-0521">NADP</keyword>
<dbReference type="PROSITE" id="PS00059">
    <property type="entry name" value="ADH_ZINC"/>
    <property type="match status" value="1"/>
</dbReference>
<dbReference type="OrthoDB" id="1879366at2759"/>
<dbReference type="PANTHER" id="PTHR42683">
    <property type="entry name" value="ALDEHYDE REDUCTASE"/>
    <property type="match status" value="1"/>
</dbReference>
<keyword evidence="5 11" id="KW-0479">Metal-binding</keyword>
<dbReference type="GO" id="GO:0006066">
    <property type="term" value="P:alcohol metabolic process"/>
    <property type="evidence" value="ECO:0007669"/>
    <property type="project" value="UniProtKB-ARBA"/>
</dbReference>
<dbReference type="Gene3D" id="3.90.180.10">
    <property type="entry name" value="Medium-chain alcohol dehydrogenases, catalytic domain"/>
    <property type="match status" value="1"/>
</dbReference>
<dbReference type="InterPro" id="IPR047109">
    <property type="entry name" value="CAD-like"/>
</dbReference>
<accession>A0A8H3IGR0</accession>
<dbReference type="EC" id="1.1.1.2" evidence="9"/>
<dbReference type="AlphaFoldDB" id="A0A8H3IGR0"/>
<evidence type="ECO:0000256" key="3">
    <source>
        <dbReference type="ARBA" id="ARBA00011738"/>
    </source>
</evidence>
<dbReference type="InterPro" id="IPR036291">
    <property type="entry name" value="NAD(P)-bd_dom_sf"/>
</dbReference>
<evidence type="ECO:0000256" key="1">
    <source>
        <dbReference type="ARBA" id="ARBA00001947"/>
    </source>
</evidence>
<dbReference type="SMART" id="SM00829">
    <property type="entry name" value="PKS_ER"/>
    <property type="match status" value="1"/>
</dbReference>
<evidence type="ECO:0000256" key="6">
    <source>
        <dbReference type="ARBA" id="ARBA00022833"/>
    </source>
</evidence>
<dbReference type="InterPro" id="IPR011032">
    <property type="entry name" value="GroES-like_sf"/>
</dbReference>
<keyword evidence="14" id="KW-1185">Reference proteome</keyword>
<dbReference type="InterPro" id="IPR020843">
    <property type="entry name" value="ER"/>
</dbReference>
<dbReference type="InterPro" id="IPR002328">
    <property type="entry name" value="ADH_Zn_CS"/>
</dbReference>
<evidence type="ECO:0000313" key="14">
    <source>
        <dbReference type="Proteomes" id="UP000664169"/>
    </source>
</evidence>
<dbReference type="Gene3D" id="3.40.50.720">
    <property type="entry name" value="NAD(P)-binding Rossmann-like Domain"/>
    <property type="match status" value="1"/>
</dbReference>
<evidence type="ECO:0000256" key="7">
    <source>
        <dbReference type="ARBA" id="ARBA00022857"/>
    </source>
</evidence>
<gene>
    <name evidence="13" type="ORF">GOMPHAMPRED_002007</name>
</gene>
<dbReference type="EMBL" id="CAJPDQ010000015">
    <property type="protein sequence ID" value="CAF9920200.1"/>
    <property type="molecule type" value="Genomic_DNA"/>
</dbReference>
<comment type="similarity">
    <text evidence="2 11">Belongs to the zinc-containing alcohol dehydrogenase family.</text>
</comment>
<dbReference type="Proteomes" id="UP000664169">
    <property type="component" value="Unassembled WGS sequence"/>
</dbReference>
<name>A0A8H3IGR0_9LECA</name>
<feature type="domain" description="Enoyl reductase (ER)" evidence="12">
    <location>
        <begin position="17"/>
        <end position="348"/>
    </location>
</feature>
<dbReference type="FunFam" id="3.40.50.720:FF:000158">
    <property type="entry name" value="Zinc-binding alcohol dehydrogenase"/>
    <property type="match status" value="1"/>
</dbReference>
<comment type="caution">
    <text evidence="13">The sequence shown here is derived from an EMBL/GenBank/DDBJ whole genome shotgun (WGS) entry which is preliminary data.</text>
</comment>
<evidence type="ECO:0000256" key="4">
    <source>
        <dbReference type="ARBA" id="ARBA00022553"/>
    </source>
</evidence>
<dbReference type="SUPFAM" id="SSF51735">
    <property type="entry name" value="NAD(P)-binding Rossmann-fold domains"/>
    <property type="match status" value="1"/>
</dbReference>
<organism evidence="13 14">
    <name type="scientific">Gomphillus americanus</name>
    <dbReference type="NCBI Taxonomy" id="1940652"/>
    <lineage>
        <taxon>Eukaryota</taxon>
        <taxon>Fungi</taxon>
        <taxon>Dikarya</taxon>
        <taxon>Ascomycota</taxon>
        <taxon>Pezizomycotina</taxon>
        <taxon>Lecanoromycetes</taxon>
        <taxon>OSLEUM clade</taxon>
        <taxon>Ostropomycetidae</taxon>
        <taxon>Ostropales</taxon>
        <taxon>Graphidaceae</taxon>
        <taxon>Gomphilloideae</taxon>
        <taxon>Gomphillus</taxon>
    </lineage>
</organism>
<evidence type="ECO:0000256" key="2">
    <source>
        <dbReference type="ARBA" id="ARBA00008072"/>
    </source>
</evidence>
<dbReference type="Pfam" id="PF08240">
    <property type="entry name" value="ADH_N"/>
    <property type="match status" value="1"/>
</dbReference>
<evidence type="ECO:0000256" key="11">
    <source>
        <dbReference type="RuleBase" id="RU361277"/>
    </source>
</evidence>
<comment type="cofactor">
    <cofactor evidence="1 11">
        <name>Zn(2+)</name>
        <dbReference type="ChEBI" id="CHEBI:29105"/>
    </cofactor>
</comment>
<dbReference type="GO" id="GO:0008106">
    <property type="term" value="F:alcohol dehydrogenase (NADP+) activity"/>
    <property type="evidence" value="ECO:0007669"/>
    <property type="project" value="UniProtKB-EC"/>
</dbReference>
<evidence type="ECO:0000256" key="5">
    <source>
        <dbReference type="ARBA" id="ARBA00022723"/>
    </source>
</evidence>
<comment type="catalytic activity">
    <reaction evidence="10">
        <text>a primary alcohol + NADP(+) = an aldehyde + NADPH + H(+)</text>
        <dbReference type="Rhea" id="RHEA:15937"/>
        <dbReference type="ChEBI" id="CHEBI:15378"/>
        <dbReference type="ChEBI" id="CHEBI:15734"/>
        <dbReference type="ChEBI" id="CHEBI:17478"/>
        <dbReference type="ChEBI" id="CHEBI:57783"/>
        <dbReference type="ChEBI" id="CHEBI:58349"/>
        <dbReference type="EC" id="1.1.1.2"/>
    </reaction>
    <physiologicalReaction direction="left-to-right" evidence="10">
        <dbReference type="Rhea" id="RHEA:15938"/>
    </physiologicalReaction>
    <physiologicalReaction direction="right-to-left" evidence="10">
        <dbReference type="Rhea" id="RHEA:15939"/>
    </physiologicalReaction>
</comment>
<dbReference type="CDD" id="cd05283">
    <property type="entry name" value="CAD1"/>
    <property type="match status" value="1"/>
</dbReference>
<dbReference type="InterPro" id="IPR013149">
    <property type="entry name" value="ADH-like_C"/>
</dbReference>
<evidence type="ECO:0000256" key="10">
    <source>
        <dbReference type="ARBA" id="ARBA00050997"/>
    </source>
</evidence>
<evidence type="ECO:0000256" key="8">
    <source>
        <dbReference type="ARBA" id="ARBA00023002"/>
    </source>
</evidence>
<evidence type="ECO:0000256" key="9">
    <source>
        <dbReference type="ARBA" id="ARBA00024074"/>
    </source>
</evidence>
<protein>
    <recommendedName>
        <fullName evidence="9">alcohol dehydrogenase (NADP(+))</fullName>
        <ecNumber evidence="9">1.1.1.2</ecNumber>
    </recommendedName>
</protein>
<sequence length="363" mass="39228">MSTDYKFEGWLGKDKSSANGKMVWGEYKPKPFADEDVDIEVECCGICGSDLHTLRSDWGPSNYPVVVGHEVVGKVARVGKDVKHVKVGDRVGVGAQSRSCLKTDCYECANGYEQQCKQKEKADTYNTVLPDGSSTYGGFANYTRIQGHWAIPIPKGLPSNEAAPALCGGVTIYAPLRNNGCGPGKKVGIVGIGGIGHFGILFAKALGADEVVAISRSASKKEDAMKLGADKFIATDEDKDWATHHQNSLDLIVSTVSSPKMPLSQYLGLLKFRGQFIQIGAPGDSLPAISAFNLIANEVKLGGSQTGSVEDIKEMMDLMVSKKIKAWIQNRPLKEANKAIVDMDHGQARYRYCLINEEHGGQL</sequence>
<keyword evidence="8" id="KW-0560">Oxidoreductase</keyword>
<keyword evidence="4" id="KW-0597">Phosphoprotein</keyword>
<comment type="subunit">
    <text evidence="3">Homodimer.</text>
</comment>
<evidence type="ECO:0000313" key="13">
    <source>
        <dbReference type="EMBL" id="CAF9920200.1"/>
    </source>
</evidence>
<dbReference type="InterPro" id="IPR013154">
    <property type="entry name" value="ADH-like_N"/>
</dbReference>
<evidence type="ECO:0000259" key="12">
    <source>
        <dbReference type="SMART" id="SM00829"/>
    </source>
</evidence>
<dbReference type="Pfam" id="PF00107">
    <property type="entry name" value="ADH_zinc_N"/>
    <property type="match status" value="1"/>
</dbReference>